<dbReference type="Proteomes" id="UP000608420">
    <property type="component" value="Unassembled WGS sequence"/>
</dbReference>
<accession>A0ABQ1VNN8</accession>
<comment type="caution">
    <text evidence="1">The sequence shown here is derived from an EMBL/GenBank/DDBJ whole genome shotgun (WGS) entry which is preliminary data.</text>
</comment>
<name>A0ABQ1VNN8_9BACL</name>
<reference evidence="2" key="1">
    <citation type="journal article" date="2019" name="Int. J. Syst. Evol. Microbiol.">
        <title>The Global Catalogue of Microorganisms (GCM) 10K type strain sequencing project: providing services to taxonomists for standard genome sequencing and annotation.</title>
        <authorList>
            <consortium name="The Broad Institute Genomics Platform"/>
            <consortium name="The Broad Institute Genome Sequencing Center for Infectious Disease"/>
            <person name="Wu L."/>
            <person name="Ma J."/>
        </authorList>
    </citation>
    <scope>NUCLEOTIDE SEQUENCE [LARGE SCALE GENOMIC DNA]</scope>
    <source>
        <strain evidence="2">CGMCC 1.15420</strain>
    </source>
</reference>
<dbReference type="EMBL" id="BMIW01000001">
    <property type="protein sequence ID" value="GGF83920.1"/>
    <property type="molecule type" value="Genomic_DNA"/>
</dbReference>
<protein>
    <submittedName>
        <fullName evidence="1">Uncharacterized protein</fullName>
    </submittedName>
</protein>
<evidence type="ECO:0000313" key="1">
    <source>
        <dbReference type="EMBL" id="GGF83920.1"/>
    </source>
</evidence>
<evidence type="ECO:0000313" key="2">
    <source>
        <dbReference type="Proteomes" id="UP000608420"/>
    </source>
</evidence>
<organism evidence="1 2">
    <name type="scientific">Paenibacillus aceti</name>
    <dbReference type="NCBI Taxonomy" id="1820010"/>
    <lineage>
        <taxon>Bacteria</taxon>
        <taxon>Bacillati</taxon>
        <taxon>Bacillota</taxon>
        <taxon>Bacilli</taxon>
        <taxon>Bacillales</taxon>
        <taxon>Paenibacillaceae</taxon>
        <taxon>Paenibacillus</taxon>
    </lineage>
</organism>
<keyword evidence="2" id="KW-1185">Reference proteome</keyword>
<proteinExistence type="predicted"/>
<sequence length="62" mass="6983">MADNALINGSFFGMNSFPSNQCISYIYLFYMIQLDKVHQGSPSNGNEMLEEVDGLVCRMKRG</sequence>
<gene>
    <name evidence="1" type="ORF">GCM10010913_01760</name>
</gene>